<evidence type="ECO:0000313" key="3">
    <source>
        <dbReference type="EMBL" id="OQV25355.1"/>
    </source>
</evidence>
<evidence type="ECO:0000256" key="1">
    <source>
        <dbReference type="SAM" id="MobiDB-lite"/>
    </source>
</evidence>
<name>A0A1W0XCZ0_HYPEX</name>
<dbReference type="Proteomes" id="UP000192578">
    <property type="component" value="Unassembled WGS sequence"/>
</dbReference>
<evidence type="ECO:0000259" key="2">
    <source>
        <dbReference type="PROSITE" id="PS00028"/>
    </source>
</evidence>
<proteinExistence type="predicted"/>
<feature type="region of interest" description="Disordered" evidence="1">
    <location>
        <begin position="239"/>
        <end position="306"/>
    </location>
</feature>
<protein>
    <recommendedName>
        <fullName evidence="2">C2H2-type domain-containing protein</fullName>
    </recommendedName>
</protein>
<dbReference type="PROSITE" id="PS00028">
    <property type="entry name" value="ZINC_FINGER_C2H2_1"/>
    <property type="match status" value="1"/>
</dbReference>
<organism evidence="3 4">
    <name type="scientific">Hypsibius exemplaris</name>
    <name type="common">Freshwater tardigrade</name>
    <dbReference type="NCBI Taxonomy" id="2072580"/>
    <lineage>
        <taxon>Eukaryota</taxon>
        <taxon>Metazoa</taxon>
        <taxon>Ecdysozoa</taxon>
        <taxon>Tardigrada</taxon>
        <taxon>Eutardigrada</taxon>
        <taxon>Parachela</taxon>
        <taxon>Hypsibioidea</taxon>
        <taxon>Hypsibiidae</taxon>
        <taxon>Hypsibius</taxon>
    </lineage>
</organism>
<feature type="domain" description="C2H2-type" evidence="2">
    <location>
        <begin position="141"/>
        <end position="164"/>
    </location>
</feature>
<dbReference type="EMBL" id="MTYJ01000003">
    <property type="protein sequence ID" value="OQV25355.1"/>
    <property type="molecule type" value="Genomic_DNA"/>
</dbReference>
<reference evidence="4" key="1">
    <citation type="submission" date="2017-01" db="EMBL/GenBank/DDBJ databases">
        <title>Comparative genomics of anhydrobiosis in the tardigrade Hypsibius dujardini.</title>
        <authorList>
            <person name="Yoshida Y."/>
            <person name="Koutsovoulos G."/>
            <person name="Laetsch D."/>
            <person name="Stevens L."/>
            <person name="Kumar S."/>
            <person name="Horikawa D."/>
            <person name="Ishino K."/>
            <person name="Komine S."/>
            <person name="Tomita M."/>
            <person name="Blaxter M."/>
            <person name="Arakawa K."/>
        </authorList>
    </citation>
    <scope>NUCLEOTIDE SEQUENCE [LARGE SCALE GENOMIC DNA]</scope>
    <source>
        <strain evidence="4">Z151</strain>
    </source>
</reference>
<accession>A0A1W0XCZ0</accession>
<evidence type="ECO:0000313" key="4">
    <source>
        <dbReference type="Proteomes" id="UP000192578"/>
    </source>
</evidence>
<dbReference type="InterPro" id="IPR013087">
    <property type="entry name" value="Znf_C2H2_type"/>
</dbReference>
<keyword evidence="4" id="KW-1185">Reference proteome</keyword>
<dbReference type="AlphaFoldDB" id="A0A1W0XCZ0"/>
<comment type="caution">
    <text evidence="3">The sequence shown here is derived from an EMBL/GenBank/DDBJ whole genome shotgun (WGS) entry which is preliminary data.</text>
</comment>
<feature type="compositionally biased region" description="Polar residues" evidence="1">
    <location>
        <begin position="287"/>
        <end position="306"/>
    </location>
</feature>
<dbReference type="SMART" id="SM00355">
    <property type="entry name" value="ZnF_C2H2"/>
    <property type="match status" value="3"/>
</dbReference>
<gene>
    <name evidence="3" type="ORF">BV898_01034</name>
</gene>
<sequence length="421" mass="46391">MNYFDYEDFLTRNNFGIENDEFLVKTEMDAEVVDGDYGPPKLCISNSPDIISSTATKGDRISVERTEGPSNFVCNVCAPHSSFANAEQLKQHQSNQHTSNRVESNEHLQCFFPDCRYTTLFWCELACHESSHRNDAGSYVCTQRDCSYVCSSFAVMKDHLQRLHSRARLHCDCGSVFQDITSFRIHVRYCPTVNSKKIVATNGTSHSTGLGMQKSSGWTVPANKISSSYPNQSIAHRNFEGANFASRRPKSKRRSGSDSSNTSAPVTLVNKSTTFGNDAPGRDRTASRSNFPPGQFNQDGSNSSLPFTRLRQTSEIAGATGKRGHDSRELLQGLGLPVGSASSYANNLNDGLIDGLLPCKTEPDGSHDWDATDRFSDIGDDETAVDEYEGFVHTNSDNVENEVMDLRLSAGSLPQLLNLFG</sequence>